<proteinExistence type="predicted"/>
<accession>A0AAJ6HV91</accession>
<dbReference type="RefSeq" id="WP_053652934.1">
    <property type="nucleotide sequence ID" value="NZ_CP130472.1"/>
</dbReference>
<dbReference type="PROSITE" id="PS50932">
    <property type="entry name" value="HTH_LACI_2"/>
    <property type="match status" value="1"/>
</dbReference>
<dbReference type="InterPro" id="IPR028082">
    <property type="entry name" value="Peripla_BP_I"/>
</dbReference>
<evidence type="ECO:0000313" key="6">
    <source>
        <dbReference type="Proteomes" id="UP001235874"/>
    </source>
</evidence>
<dbReference type="Pfam" id="PF00356">
    <property type="entry name" value="LacI"/>
    <property type="match status" value="1"/>
</dbReference>
<sequence>MGVSLKDIAERAGVSLATVSNVVNGYRPVGERTRQRVQQAVDELGYSPNLSARHLRRGRTGLIALAIPELTNPYFAELAEIAIREAAGLGYTLVMENTAADGDAERLLLDGSRRQTIDGLILSPVRVGRAEVLDRRAGNPLVLIGEGVYDTPYDHIAIDNVAASHAAIRHLVAIGRRRIAFLGAPPGDDRQSAQLRLRGYREALDAAGLPFRPQLVARTDGFDRTEGRRAMGDLLALDEPPDAVFGYNDLVAIGALRALTEAGRRVPEDVAVIGIDDIEDGRYGNPTLTTIAPDKEAIGRLAVRRLVARIEGTPVTGPLTVQTPFRLIRRESTGGPTT</sequence>
<dbReference type="SUPFAM" id="SSF47413">
    <property type="entry name" value="lambda repressor-like DNA-binding domains"/>
    <property type="match status" value="1"/>
</dbReference>
<dbReference type="PANTHER" id="PTHR30146:SF153">
    <property type="entry name" value="LACTOSE OPERON REPRESSOR"/>
    <property type="match status" value="1"/>
</dbReference>
<dbReference type="EMBL" id="CP130472">
    <property type="protein sequence ID" value="WLS44604.1"/>
    <property type="molecule type" value="Genomic_DNA"/>
</dbReference>
<organism evidence="5 6">
    <name type="scientific">Micromonospora profundi</name>
    <dbReference type="NCBI Taxonomy" id="1420889"/>
    <lineage>
        <taxon>Bacteria</taxon>
        <taxon>Bacillati</taxon>
        <taxon>Actinomycetota</taxon>
        <taxon>Actinomycetes</taxon>
        <taxon>Micromonosporales</taxon>
        <taxon>Micromonosporaceae</taxon>
        <taxon>Micromonospora</taxon>
    </lineage>
</organism>
<evidence type="ECO:0000256" key="1">
    <source>
        <dbReference type="ARBA" id="ARBA00023015"/>
    </source>
</evidence>
<evidence type="ECO:0000256" key="2">
    <source>
        <dbReference type="ARBA" id="ARBA00023125"/>
    </source>
</evidence>
<dbReference type="GO" id="GO:0003700">
    <property type="term" value="F:DNA-binding transcription factor activity"/>
    <property type="evidence" value="ECO:0007669"/>
    <property type="project" value="TreeGrafter"/>
</dbReference>
<dbReference type="Pfam" id="PF13377">
    <property type="entry name" value="Peripla_BP_3"/>
    <property type="match status" value="1"/>
</dbReference>
<keyword evidence="1" id="KW-0805">Transcription regulation</keyword>
<dbReference type="PANTHER" id="PTHR30146">
    <property type="entry name" value="LACI-RELATED TRANSCRIPTIONAL REPRESSOR"/>
    <property type="match status" value="1"/>
</dbReference>
<protein>
    <submittedName>
        <fullName evidence="5">LacI family DNA-binding transcriptional regulator</fullName>
    </submittedName>
</protein>
<dbReference type="Gene3D" id="3.40.50.2300">
    <property type="match status" value="2"/>
</dbReference>
<evidence type="ECO:0000313" key="5">
    <source>
        <dbReference type="EMBL" id="WLS44604.1"/>
    </source>
</evidence>
<keyword evidence="3" id="KW-0804">Transcription</keyword>
<dbReference type="InterPro" id="IPR000843">
    <property type="entry name" value="HTH_LacI"/>
</dbReference>
<dbReference type="GO" id="GO:0000976">
    <property type="term" value="F:transcription cis-regulatory region binding"/>
    <property type="evidence" value="ECO:0007669"/>
    <property type="project" value="TreeGrafter"/>
</dbReference>
<keyword evidence="2 5" id="KW-0238">DNA-binding</keyword>
<evidence type="ECO:0000256" key="3">
    <source>
        <dbReference type="ARBA" id="ARBA00023163"/>
    </source>
</evidence>
<name>A0AAJ6HV91_9ACTN</name>
<dbReference type="SMART" id="SM00354">
    <property type="entry name" value="HTH_LACI"/>
    <property type="match status" value="1"/>
</dbReference>
<dbReference type="AlphaFoldDB" id="A0AAJ6HV91"/>
<evidence type="ECO:0000259" key="4">
    <source>
        <dbReference type="PROSITE" id="PS50932"/>
    </source>
</evidence>
<keyword evidence="6" id="KW-1185">Reference proteome</keyword>
<gene>
    <name evidence="5" type="ORF">Q3V37_24945</name>
</gene>
<feature type="domain" description="HTH lacI-type" evidence="4">
    <location>
        <begin position="3"/>
        <end position="57"/>
    </location>
</feature>
<dbReference type="InterPro" id="IPR046335">
    <property type="entry name" value="LacI/GalR-like_sensor"/>
</dbReference>
<dbReference type="PROSITE" id="PS00356">
    <property type="entry name" value="HTH_LACI_1"/>
    <property type="match status" value="1"/>
</dbReference>
<reference evidence="5 6" key="1">
    <citation type="submission" date="2023-07" db="EMBL/GenBank/DDBJ databases">
        <title>Micromonospora profundi TRM 95458 converts glycerol to a new osmotic compound.</title>
        <authorList>
            <person name="Lu D."/>
        </authorList>
    </citation>
    <scope>NUCLEOTIDE SEQUENCE [LARGE SCALE GENOMIC DNA]</scope>
    <source>
        <strain evidence="5 6">TRM95458</strain>
    </source>
</reference>
<dbReference type="CDD" id="cd01392">
    <property type="entry name" value="HTH_LacI"/>
    <property type="match status" value="1"/>
</dbReference>
<dbReference type="Proteomes" id="UP001235874">
    <property type="component" value="Chromosome"/>
</dbReference>
<dbReference type="InterPro" id="IPR010982">
    <property type="entry name" value="Lambda_DNA-bd_dom_sf"/>
</dbReference>
<dbReference type="SUPFAM" id="SSF53822">
    <property type="entry name" value="Periplasmic binding protein-like I"/>
    <property type="match status" value="1"/>
</dbReference>
<dbReference type="PRINTS" id="PR00036">
    <property type="entry name" value="HTHLACI"/>
</dbReference>
<dbReference type="Gene3D" id="1.10.260.40">
    <property type="entry name" value="lambda repressor-like DNA-binding domains"/>
    <property type="match status" value="1"/>
</dbReference>
<dbReference type="CDD" id="cd06267">
    <property type="entry name" value="PBP1_LacI_sugar_binding-like"/>
    <property type="match status" value="1"/>
</dbReference>
<dbReference type="KEGG" id="mprn:Q3V37_24945"/>